<dbReference type="SMART" id="SM00388">
    <property type="entry name" value="HisKA"/>
    <property type="match status" value="1"/>
</dbReference>
<dbReference type="InterPro" id="IPR013656">
    <property type="entry name" value="PAS_4"/>
</dbReference>
<dbReference type="SUPFAM" id="SSF55874">
    <property type="entry name" value="ATPase domain of HSP90 chaperone/DNA topoisomerase II/histidine kinase"/>
    <property type="match status" value="1"/>
</dbReference>
<dbReference type="NCBIfam" id="TIGR00229">
    <property type="entry name" value="sensory_box"/>
    <property type="match status" value="1"/>
</dbReference>
<dbReference type="CDD" id="cd00082">
    <property type="entry name" value="HisKA"/>
    <property type="match status" value="1"/>
</dbReference>
<dbReference type="InterPro" id="IPR000014">
    <property type="entry name" value="PAS"/>
</dbReference>
<gene>
    <name evidence="10" type="ORF">KTS37_18570</name>
</gene>
<keyword evidence="5 10" id="KW-0418">Kinase</keyword>
<feature type="region of interest" description="Disordered" evidence="7">
    <location>
        <begin position="229"/>
        <end position="262"/>
    </location>
</feature>
<dbReference type="Gene3D" id="1.10.287.130">
    <property type="match status" value="1"/>
</dbReference>
<dbReference type="PANTHER" id="PTHR43711">
    <property type="entry name" value="TWO-COMPONENT HISTIDINE KINASE"/>
    <property type="match status" value="1"/>
</dbReference>
<dbReference type="InterPro" id="IPR000700">
    <property type="entry name" value="PAS-assoc_C"/>
</dbReference>
<evidence type="ECO:0000259" key="8">
    <source>
        <dbReference type="PROSITE" id="PS50109"/>
    </source>
</evidence>
<dbReference type="PRINTS" id="PR00344">
    <property type="entry name" value="BCTRLSENSOR"/>
</dbReference>
<dbReference type="Pfam" id="PF02518">
    <property type="entry name" value="HATPase_c"/>
    <property type="match status" value="1"/>
</dbReference>
<name>A0AA41G3U0_9EURY</name>
<dbReference type="PANTHER" id="PTHR43711:SF1">
    <property type="entry name" value="HISTIDINE KINASE 1"/>
    <property type="match status" value="1"/>
</dbReference>
<proteinExistence type="predicted"/>
<dbReference type="AlphaFoldDB" id="A0AA41G3U0"/>
<dbReference type="SMART" id="SM00387">
    <property type="entry name" value="HATPase_c"/>
    <property type="match status" value="1"/>
</dbReference>
<evidence type="ECO:0000256" key="2">
    <source>
        <dbReference type="ARBA" id="ARBA00012438"/>
    </source>
</evidence>
<evidence type="ECO:0000259" key="9">
    <source>
        <dbReference type="PROSITE" id="PS50113"/>
    </source>
</evidence>
<evidence type="ECO:0000256" key="1">
    <source>
        <dbReference type="ARBA" id="ARBA00000085"/>
    </source>
</evidence>
<dbReference type="Proteomes" id="UP001166304">
    <property type="component" value="Unassembled WGS sequence"/>
</dbReference>
<keyword evidence="4" id="KW-0808">Transferase</keyword>
<dbReference type="InterPro" id="IPR003661">
    <property type="entry name" value="HisK_dim/P_dom"/>
</dbReference>
<feature type="domain" description="PAC" evidence="9">
    <location>
        <begin position="56"/>
        <end position="107"/>
    </location>
</feature>
<dbReference type="InterPro" id="IPR036097">
    <property type="entry name" value="HisK_dim/P_sf"/>
</dbReference>
<dbReference type="Pfam" id="PF00512">
    <property type="entry name" value="HisKA"/>
    <property type="match status" value="1"/>
</dbReference>
<keyword evidence="11" id="KW-1185">Reference proteome</keyword>
<reference evidence="10" key="1">
    <citation type="submission" date="2021-06" db="EMBL/GenBank/DDBJ databases">
        <title>New haloarchaea isolates fom saline soil.</title>
        <authorList>
            <person name="Duran-Viseras A."/>
            <person name="Sanchez-Porro C.S."/>
            <person name="Ventosa A."/>
        </authorList>
    </citation>
    <scope>NUCLEOTIDE SEQUENCE</scope>
    <source>
        <strain evidence="10">JCM 18369</strain>
    </source>
</reference>
<evidence type="ECO:0000256" key="7">
    <source>
        <dbReference type="SAM" id="MobiDB-lite"/>
    </source>
</evidence>
<dbReference type="GO" id="GO:0000155">
    <property type="term" value="F:phosphorelay sensor kinase activity"/>
    <property type="evidence" value="ECO:0007669"/>
    <property type="project" value="InterPro"/>
</dbReference>
<dbReference type="SUPFAM" id="SSF55785">
    <property type="entry name" value="PYP-like sensor domain (PAS domain)"/>
    <property type="match status" value="1"/>
</dbReference>
<sequence>MGVFLFDRDLRYTLAAGSELAAVGLTSDDFEGMTAQDLFPDDLAEETEHYYREALAGNEGVFEQAYQGERYRVQTVPVRDDEGEVISGLAVSENVTERRARQRELERQNEQLREFASVVSHDLRNPLNVARGRLELARAESDSEHLDDIGTALDRSHALIDDLLALARSGDAVSDTEPVALVDLVEQCWQNVPTAASTLVVETDQTILADRARLEQLFENLLRNAVEHGPAPLSSQAQGDAVERGPPTSPPSSESDDGEERAVTVTVGSLADGFYVEDTGPGVPPADREKVFEAGYSTATDGTGFGLRIVRQIAHAHGWDVSVTDGASGGARFEVRGVETAP</sequence>
<dbReference type="InterPro" id="IPR004358">
    <property type="entry name" value="Sig_transdc_His_kin-like_C"/>
</dbReference>
<dbReference type="Gene3D" id="3.30.450.20">
    <property type="entry name" value="PAS domain"/>
    <property type="match status" value="1"/>
</dbReference>
<dbReference type="InterPro" id="IPR005467">
    <property type="entry name" value="His_kinase_dom"/>
</dbReference>
<dbReference type="InterPro" id="IPR036890">
    <property type="entry name" value="HATPase_C_sf"/>
</dbReference>
<evidence type="ECO:0000256" key="4">
    <source>
        <dbReference type="ARBA" id="ARBA00022679"/>
    </source>
</evidence>
<evidence type="ECO:0000313" key="10">
    <source>
        <dbReference type="EMBL" id="MBV0903793.1"/>
    </source>
</evidence>
<organism evidence="10 11">
    <name type="scientific">Haloarcula salina</name>
    <dbReference type="NCBI Taxonomy" id="1429914"/>
    <lineage>
        <taxon>Archaea</taxon>
        <taxon>Methanobacteriati</taxon>
        <taxon>Methanobacteriota</taxon>
        <taxon>Stenosarchaea group</taxon>
        <taxon>Halobacteria</taxon>
        <taxon>Halobacteriales</taxon>
        <taxon>Haloarculaceae</taxon>
        <taxon>Haloarcula</taxon>
    </lineage>
</organism>
<evidence type="ECO:0000256" key="6">
    <source>
        <dbReference type="ARBA" id="ARBA00023012"/>
    </source>
</evidence>
<evidence type="ECO:0000256" key="5">
    <source>
        <dbReference type="ARBA" id="ARBA00022777"/>
    </source>
</evidence>
<dbReference type="Gene3D" id="3.30.565.10">
    <property type="entry name" value="Histidine kinase-like ATPase, C-terminal domain"/>
    <property type="match status" value="1"/>
</dbReference>
<dbReference type="PROSITE" id="PS50113">
    <property type="entry name" value="PAC"/>
    <property type="match status" value="1"/>
</dbReference>
<dbReference type="InterPro" id="IPR035965">
    <property type="entry name" value="PAS-like_dom_sf"/>
</dbReference>
<dbReference type="EMBL" id="JAHQXE010000007">
    <property type="protein sequence ID" value="MBV0903793.1"/>
    <property type="molecule type" value="Genomic_DNA"/>
</dbReference>
<protein>
    <recommendedName>
        <fullName evidence="2">histidine kinase</fullName>
        <ecNumber evidence="2">2.7.13.3</ecNumber>
    </recommendedName>
</protein>
<dbReference type="EC" id="2.7.13.3" evidence="2"/>
<dbReference type="SUPFAM" id="SSF47384">
    <property type="entry name" value="Homodimeric domain of signal transducing histidine kinase"/>
    <property type="match status" value="1"/>
</dbReference>
<keyword evidence="3" id="KW-0597">Phosphoprotein</keyword>
<feature type="domain" description="Histidine kinase" evidence="8">
    <location>
        <begin position="118"/>
        <end position="336"/>
    </location>
</feature>
<dbReference type="InterPro" id="IPR050736">
    <property type="entry name" value="Sensor_HK_Regulatory"/>
</dbReference>
<accession>A0AA41G3U0</accession>
<evidence type="ECO:0000256" key="3">
    <source>
        <dbReference type="ARBA" id="ARBA00022553"/>
    </source>
</evidence>
<keyword evidence="6" id="KW-0902">Two-component regulatory system</keyword>
<comment type="caution">
    <text evidence="10">The sequence shown here is derived from an EMBL/GenBank/DDBJ whole genome shotgun (WGS) entry which is preliminary data.</text>
</comment>
<evidence type="ECO:0000313" key="11">
    <source>
        <dbReference type="Proteomes" id="UP001166304"/>
    </source>
</evidence>
<dbReference type="PROSITE" id="PS50109">
    <property type="entry name" value="HIS_KIN"/>
    <property type="match status" value="1"/>
</dbReference>
<dbReference type="InterPro" id="IPR003594">
    <property type="entry name" value="HATPase_dom"/>
</dbReference>
<comment type="catalytic activity">
    <reaction evidence="1">
        <text>ATP + protein L-histidine = ADP + protein N-phospho-L-histidine.</text>
        <dbReference type="EC" id="2.7.13.3"/>
    </reaction>
</comment>
<dbReference type="Pfam" id="PF08448">
    <property type="entry name" value="PAS_4"/>
    <property type="match status" value="1"/>
</dbReference>